<feature type="region of interest" description="Disordered" evidence="1">
    <location>
        <begin position="1"/>
        <end position="24"/>
    </location>
</feature>
<dbReference type="Proteomes" id="UP000070422">
    <property type="component" value="Unassembled WGS sequence"/>
</dbReference>
<dbReference type="AlphaFoldDB" id="A0A133XR55"/>
<dbReference type="RefSeq" id="WP_156423297.1">
    <property type="nucleotide sequence ID" value="NZ_JASOZP010000009.1"/>
</dbReference>
<dbReference type="PATRIC" id="fig|87541.4.peg.1668"/>
<comment type="caution">
    <text evidence="2">The sequence shown here is derived from an EMBL/GenBank/DDBJ whole genome shotgun (WGS) entry which is preliminary data.</text>
</comment>
<name>A0A133XR55_9LACT</name>
<accession>A0A133XR55</accession>
<evidence type="ECO:0000313" key="2">
    <source>
        <dbReference type="EMBL" id="KXB33419.1"/>
    </source>
</evidence>
<protein>
    <submittedName>
        <fullName evidence="2">Uncharacterized protein</fullName>
    </submittedName>
</protein>
<evidence type="ECO:0000256" key="1">
    <source>
        <dbReference type="SAM" id="MobiDB-lite"/>
    </source>
</evidence>
<sequence>MPPLHPNCRSTIVPDDEDMDRADDRDVEEVRRLLNEEKNTQYRKNSRIGYDSTDITTYARNVGGNLVAGQAKRATGTNNQIYVSNALERKTKAIRFYDSQFTEAYGLIEDIASKFDRPKIVIGSQNEFNKQVLASYMPSENTLYVRGDIKSNEAMKEAQDDSLAMNNHPLSTVIHELGHWYQYQAIKEKHPELSNEEIIKKEMENSAKMIDTLSVDGYNVGEDVSRYAKISNGRNKLYEVYAEAFVKNILSENNFSKYVDLGVN</sequence>
<dbReference type="EMBL" id="LSCQ01000099">
    <property type="protein sequence ID" value="KXB33419.1"/>
    <property type="molecule type" value="Genomic_DNA"/>
</dbReference>
<organism evidence="2 3">
    <name type="scientific">Aerococcus christensenii</name>
    <dbReference type="NCBI Taxonomy" id="87541"/>
    <lineage>
        <taxon>Bacteria</taxon>
        <taxon>Bacillati</taxon>
        <taxon>Bacillota</taxon>
        <taxon>Bacilli</taxon>
        <taxon>Lactobacillales</taxon>
        <taxon>Aerococcaceae</taxon>
        <taxon>Aerococcus</taxon>
    </lineage>
</organism>
<proteinExistence type="predicted"/>
<gene>
    <name evidence="2" type="ORF">HMPREF3187_01689</name>
</gene>
<dbReference type="OrthoDB" id="9765386at2"/>
<evidence type="ECO:0000313" key="3">
    <source>
        <dbReference type="Proteomes" id="UP000070422"/>
    </source>
</evidence>
<reference evidence="2 3" key="1">
    <citation type="submission" date="2016-01" db="EMBL/GenBank/DDBJ databases">
        <authorList>
            <person name="Oliw E.H."/>
        </authorList>
    </citation>
    <scope>NUCLEOTIDE SEQUENCE [LARGE SCALE GENOMIC DNA]</scope>
    <source>
        <strain evidence="2 3">KA00635</strain>
    </source>
</reference>